<dbReference type="InterPro" id="IPR012337">
    <property type="entry name" value="RNaseH-like_sf"/>
</dbReference>
<dbReference type="GO" id="GO:0004190">
    <property type="term" value="F:aspartic-type endopeptidase activity"/>
    <property type="evidence" value="ECO:0007669"/>
    <property type="project" value="UniProtKB-KW"/>
</dbReference>
<dbReference type="EMBL" id="CACVBM020001570">
    <property type="protein sequence ID" value="CAA7054270.1"/>
    <property type="molecule type" value="Genomic_DNA"/>
</dbReference>
<keyword evidence="2" id="KW-0479">Metal-binding</keyword>
<dbReference type="InterPro" id="IPR056924">
    <property type="entry name" value="SH3_Tf2-1"/>
</dbReference>
<dbReference type="GO" id="GO:0006508">
    <property type="term" value="P:proteolysis"/>
    <property type="evidence" value="ECO:0007669"/>
    <property type="project" value="UniProtKB-KW"/>
</dbReference>
<keyword evidence="8" id="KW-0808">Transferase</keyword>
<evidence type="ECO:0000256" key="9">
    <source>
        <dbReference type="ARBA" id="ARBA00023125"/>
    </source>
</evidence>
<dbReference type="Pfam" id="PF17921">
    <property type="entry name" value="Integrase_H2C2"/>
    <property type="match status" value="1"/>
</dbReference>
<organism evidence="12 13">
    <name type="scientific">Microthlaspi erraticum</name>
    <dbReference type="NCBI Taxonomy" id="1685480"/>
    <lineage>
        <taxon>Eukaryota</taxon>
        <taxon>Viridiplantae</taxon>
        <taxon>Streptophyta</taxon>
        <taxon>Embryophyta</taxon>
        <taxon>Tracheophyta</taxon>
        <taxon>Spermatophyta</taxon>
        <taxon>Magnoliopsida</taxon>
        <taxon>eudicotyledons</taxon>
        <taxon>Gunneridae</taxon>
        <taxon>Pentapetalae</taxon>
        <taxon>rosids</taxon>
        <taxon>malvids</taxon>
        <taxon>Brassicales</taxon>
        <taxon>Brassicaceae</taxon>
        <taxon>Coluteocarpeae</taxon>
        <taxon>Microthlaspi</taxon>
    </lineage>
</organism>
<dbReference type="GO" id="GO:0046872">
    <property type="term" value="F:metal ion binding"/>
    <property type="evidence" value="ECO:0007669"/>
    <property type="project" value="UniProtKB-KW"/>
</dbReference>
<keyword evidence="8" id="KW-0239">DNA-directed DNA polymerase</keyword>
<dbReference type="InterPro" id="IPR050951">
    <property type="entry name" value="Retrovirus_Pol_polyprotein"/>
</dbReference>
<keyword evidence="8" id="KW-0548">Nucleotidyltransferase</keyword>
<evidence type="ECO:0000313" key="12">
    <source>
        <dbReference type="EMBL" id="CAA7054270.1"/>
    </source>
</evidence>
<gene>
    <name evidence="12" type="ORF">MERR_LOCUS41506</name>
</gene>
<dbReference type="Pfam" id="PF24626">
    <property type="entry name" value="SH3_Tf2-1"/>
    <property type="match status" value="1"/>
</dbReference>
<dbReference type="SUPFAM" id="SSF53098">
    <property type="entry name" value="Ribonuclease H-like"/>
    <property type="match status" value="1"/>
</dbReference>
<evidence type="ECO:0000256" key="4">
    <source>
        <dbReference type="ARBA" id="ARBA00022801"/>
    </source>
</evidence>
<accession>A0A6D2KQM2</accession>
<evidence type="ECO:0000256" key="7">
    <source>
        <dbReference type="ARBA" id="ARBA00022918"/>
    </source>
</evidence>
<dbReference type="PROSITE" id="PS50994">
    <property type="entry name" value="INTEGRASE"/>
    <property type="match status" value="1"/>
</dbReference>
<dbReference type="Gene3D" id="1.10.340.70">
    <property type="match status" value="1"/>
</dbReference>
<dbReference type="GO" id="GO:0006310">
    <property type="term" value="P:DNA recombination"/>
    <property type="evidence" value="ECO:0007669"/>
    <property type="project" value="UniProtKB-KW"/>
</dbReference>
<dbReference type="FunFam" id="1.10.340.70:FF:000001">
    <property type="entry name" value="Retrovirus-related Pol polyprotein from transposon gypsy-like Protein"/>
    <property type="match status" value="1"/>
</dbReference>
<comment type="caution">
    <text evidence="12">The sequence shown here is derived from an EMBL/GenBank/DDBJ whole genome shotgun (WGS) entry which is preliminary data.</text>
</comment>
<dbReference type="InterPro" id="IPR001584">
    <property type="entry name" value="Integrase_cat-core"/>
</dbReference>
<dbReference type="InterPro" id="IPR041588">
    <property type="entry name" value="Integrase_H2C2"/>
</dbReference>
<sequence>MTTTIFKRYIQSHQKLRVNGLVCYNNRVVVPPASPIINALLQEYHDSNAGGHSGVLRTFKRLAYQFFWPSMHKTVSEYVAACDTCQRSKYDSLSPAGLVQPLPIPQQVWEDISMDFIDGLPRSDNHTSLLVVVDRLTKYAHLVPLAHPYTARSVASKFIEFIVKLHGIPKSIVSDRDPVFVCSFWHDLWRLSGTKLRMSSAYHPQTDGQTEVINRCIEQFLRCFVHDRPKQWSYMIPWAEFWYNTTFHSSTRMSPFNGATVASHLRSLVMNQAPHQSTNLMSNCFEVGDWVFLKLQPYRQHIIFKRTSHKTTRYFGPFQVAARVGHVAYRLTLPEGTRVQSVFHVSLLKNRVGSDTPTAGSLPPIRWTLASCSRGNPSALFLFRRHNSSS</sequence>
<dbReference type="PANTHER" id="PTHR37984">
    <property type="entry name" value="PROTEIN CBG26694"/>
    <property type="match status" value="1"/>
</dbReference>
<evidence type="ECO:0000256" key="10">
    <source>
        <dbReference type="ARBA" id="ARBA00023172"/>
    </source>
</evidence>
<keyword evidence="1" id="KW-0645">Protease</keyword>
<evidence type="ECO:0000256" key="3">
    <source>
        <dbReference type="ARBA" id="ARBA00022750"/>
    </source>
</evidence>
<evidence type="ECO:0000256" key="2">
    <source>
        <dbReference type="ARBA" id="ARBA00022723"/>
    </source>
</evidence>
<keyword evidence="4" id="KW-0378">Hydrolase</keyword>
<keyword evidence="6" id="KW-0229">DNA integration</keyword>
<dbReference type="GO" id="GO:0003964">
    <property type="term" value="F:RNA-directed DNA polymerase activity"/>
    <property type="evidence" value="ECO:0007669"/>
    <property type="project" value="UniProtKB-KW"/>
</dbReference>
<evidence type="ECO:0000256" key="6">
    <source>
        <dbReference type="ARBA" id="ARBA00022908"/>
    </source>
</evidence>
<dbReference type="Gene3D" id="3.30.420.10">
    <property type="entry name" value="Ribonuclease H-like superfamily/Ribonuclease H"/>
    <property type="match status" value="1"/>
</dbReference>
<evidence type="ECO:0000313" key="13">
    <source>
        <dbReference type="Proteomes" id="UP000467841"/>
    </source>
</evidence>
<dbReference type="GO" id="GO:0003887">
    <property type="term" value="F:DNA-directed DNA polymerase activity"/>
    <property type="evidence" value="ECO:0007669"/>
    <property type="project" value="UniProtKB-KW"/>
</dbReference>
<keyword evidence="13" id="KW-1185">Reference proteome</keyword>
<dbReference type="Proteomes" id="UP000467841">
    <property type="component" value="Unassembled WGS sequence"/>
</dbReference>
<protein>
    <recommendedName>
        <fullName evidence="11">Integrase catalytic domain-containing protein</fullName>
    </recommendedName>
</protein>
<dbReference type="InterPro" id="IPR036397">
    <property type="entry name" value="RNaseH_sf"/>
</dbReference>
<evidence type="ECO:0000256" key="1">
    <source>
        <dbReference type="ARBA" id="ARBA00022670"/>
    </source>
</evidence>
<keyword evidence="10" id="KW-0233">DNA recombination</keyword>
<dbReference type="GO" id="GO:0003677">
    <property type="term" value="F:DNA binding"/>
    <property type="evidence" value="ECO:0007669"/>
    <property type="project" value="UniProtKB-KW"/>
</dbReference>
<dbReference type="GO" id="GO:0015074">
    <property type="term" value="P:DNA integration"/>
    <property type="evidence" value="ECO:0007669"/>
    <property type="project" value="UniProtKB-KW"/>
</dbReference>
<dbReference type="PANTHER" id="PTHR37984:SF5">
    <property type="entry name" value="PROTEIN NYNRIN-LIKE"/>
    <property type="match status" value="1"/>
</dbReference>
<keyword evidence="5" id="KW-0460">Magnesium</keyword>
<keyword evidence="9" id="KW-0238">DNA-binding</keyword>
<evidence type="ECO:0000256" key="5">
    <source>
        <dbReference type="ARBA" id="ARBA00022842"/>
    </source>
</evidence>
<keyword evidence="3" id="KW-0064">Aspartyl protease</keyword>
<dbReference type="AlphaFoldDB" id="A0A6D2KQM2"/>
<evidence type="ECO:0000256" key="8">
    <source>
        <dbReference type="ARBA" id="ARBA00022932"/>
    </source>
</evidence>
<proteinExistence type="predicted"/>
<name>A0A6D2KQM2_9BRAS</name>
<evidence type="ECO:0000259" key="11">
    <source>
        <dbReference type="PROSITE" id="PS50994"/>
    </source>
</evidence>
<reference evidence="12" key="1">
    <citation type="submission" date="2020-01" db="EMBL/GenBank/DDBJ databases">
        <authorList>
            <person name="Mishra B."/>
        </authorList>
    </citation>
    <scope>NUCLEOTIDE SEQUENCE [LARGE SCALE GENOMIC DNA]</scope>
</reference>
<keyword evidence="7" id="KW-0695">RNA-directed DNA polymerase</keyword>
<feature type="domain" description="Integrase catalytic" evidence="11">
    <location>
        <begin position="99"/>
        <end position="263"/>
    </location>
</feature>
<dbReference type="OrthoDB" id="1305153at2759"/>